<dbReference type="EMBL" id="BARS01004187">
    <property type="protein sequence ID" value="GAF74350.1"/>
    <property type="molecule type" value="Genomic_DNA"/>
</dbReference>
<keyword evidence="3" id="KW-0732">Signal</keyword>
<dbReference type="GO" id="GO:1904680">
    <property type="term" value="F:peptide transmembrane transporter activity"/>
    <property type="evidence" value="ECO:0007669"/>
    <property type="project" value="TreeGrafter"/>
</dbReference>
<dbReference type="PANTHER" id="PTHR30290:SF9">
    <property type="entry name" value="OLIGOPEPTIDE-BINDING PROTEIN APPA"/>
    <property type="match status" value="1"/>
</dbReference>
<organism evidence="5">
    <name type="scientific">marine sediment metagenome</name>
    <dbReference type="NCBI Taxonomy" id="412755"/>
    <lineage>
        <taxon>unclassified sequences</taxon>
        <taxon>metagenomes</taxon>
        <taxon>ecological metagenomes</taxon>
    </lineage>
</organism>
<evidence type="ECO:0000256" key="3">
    <source>
        <dbReference type="ARBA" id="ARBA00022729"/>
    </source>
</evidence>
<dbReference type="InterPro" id="IPR039424">
    <property type="entry name" value="SBP_5"/>
</dbReference>
<dbReference type="Pfam" id="PF00496">
    <property type="entry name" value="SBP_bac_5"/>
    <property type="match status" value="1"/>
</dbReference>
<name>X0TE56_9ZZZZ</name>
<dbReference type="InterPro" id="IPR000914">
    <property type="entry name" value="SBP_5_dom"/>
</dbReference>
<comment type="caution">
    <text evidence="5">The sequence shown here is derived from an EMBL/GenBank/DDBJ whole genome shotgun (WGS) entry which is preliminary data.</text>
</comment>
<keyword evidence="2" id="KW-0813">Transport</keyword>
<sequence length="449" mass="50640">MSRKTVILCLLSLIILVSLTTSVLAEVKGPIVNKVYINARMKEEIGLKDAAEGLTDIFFWGVNGPTIMGLDQTTRDKLDIYAVPSGSWSLNFNPVPNAAPYIVKVEDKEFFNPFAIREVRFAMNDLIDRKYLVDEILGGAGGPMFTFATPGQPGTYKYNLVANRLGFTPEGNEKKAIEEITEALQRAAALPELQGRLAKQGEWWNFDGELVTINFLIRVDDPQGRMKEGEYVASQIEKAGIKVERLLWDRVKCIETAYYSDPADYQWNIYTEGWGAGATRAFWEHIVAQMYAPWYGYMAGGPDNKWHYENDEIDRLTEKAYTGNFLTEEEYWDTVLEALDLALKDACRIYVAYQMDYYATNKDSFNKRMCYGLGDGLNEWSLITADTKNKELRITEFSAKGALFMSAWDPIGTEGFNDEYSLVIAQPLSERGSFESPASAIAIPLRAIP</sequence>
<feature type="domain" description="Solute-binding protein family 5" evidence="4">
    <location>
        <begin position="73"/>
        <end position="279"/>
    </location>
</feature>
<evidence type="ECO:0000313" key="5">
    <source>
        <dbReference type="EMBL" id="GAF74350.1"/>
    </source>
</evidence>
<proteinExistence type="inferred from homology"/>
<evidence type="ECO:0000256" key="1">
    <source>
        <dbReference type="ARBA" id="ARBA00005695"/>
    </source>
</evidence>
<dbReference type="SUPFAM" id="SSF53850">
    <property type="entry name" value="Periplasmic binding protein-like II"/>
    <property type="match status" value="1"/>
</dbReference>
<accession>X0TE56</accession>
<reference evidence="5" key="1">
    <citation type="journal article" date="2014" name="Front. Microbiol.">
        <title>High frequency of phylogenetically diverse reductive dehalogenase-homologous genes in deep subseafloor sedimentary metagenomes.</title>
        <authorList>
            <person name="Kawai M."/>
            <person name="Futagami T."/>
            <person name="Toyoda A."/>
            <person name="Takaki Y."/>
            <person name="Nishi S."/>
            <person name="Hori S."/>
            <person name="Arai W."/>
            <person name="Tsubouchi T."/>
            <person name="Morono Y."/>
            <person name="Uchiyama I."/>
            <person name="Ito T."/>
            <person name="Fujiyama A."/>
            <person name="Inagaki F."/>
            <person name="Takami H."/>
        </authorList>
    </citation>
    <scope>NUCLEOTIDE SEQUENCE</scope>
    <source>
        <strain evidence="5">Expedition CK06-06</strain>
    </source>
</reference>
<comment type="similarity">
    <text evidence="1">Belongs to the bacterial solute-binding protein 5 family.</text>
</comment>
<protein>
    <recommendedName>
        <fullName evidence="4">Solute-binding protein family 5 domain-containing protein</fullName>
    </recommendedName>
</protein>
<dbReference type="GO" id="GO:0015833">
    <property type="term" value="P:peptide transport"/>
    <property type="evidence" value="ECO:0007669"/>
    <property type="project" value="TreeGrafter"/>
</dbReference>
<gene>
    <name evidence="5" type="ORF">S01H1_08162</name>
</gene>
<evidence type="ECO:0000259" key="4">
    <source>
        <dbReference type="Pfam" id="PF00496"/>
    </source>
</evidence>
<dbReference type="AlphaFoldDB" id="X0TE56"/>
<dbReference type="Gene3D" id="3.10.105.10">
    <property type="entry name" value="Dipeptide-binding Protein, Domain 3"/>
    <property type="match status" value="1"/>
</dbReference>
<dbReference type="PANTHER" id="PTHR30290">
    <property type="entry name" value="PERIPLASMIC BINDING COMPONENT OF ABC TRANSPORTER"/>
    <property type="match status" value="1"/>
</dbReference>
<evidence type="ECO:0000256" key="2">
    <source>
        <dbReference type="ARBA" id="ARBA00022448"/>
    </source>
</evidence>
<feature type="non-terminal residue" evidence="5">
    <location>
        <position position="449"/>
    </location>
</feature>